<evidence type="ECO:0000256" key="5">
    <source>
        <dbReference type="ARBA" id="ARBA00023136"/>
    </source>
</evidence>
<evidence type="ECO:0000256" key="1">
    <source>
        <dbReference type="ARBA" id="ARBA00004193"/>
    </source>
</evidence>
<evidence type="ECO:0000259" key="7">
    <source>
        <dbReference type="Pfam" id="PF02608"/>
    </source>
</evidence>
<proteinExistence type="inferred from homology"/>
<comment type="similarity">
    <text evidence="2">Belongs to the BMP lipoprotein family.</text>
</comment>
<organism evidence="8 9">
    <name type="scientific">Peribacillus psychrosaccharolyticus</name>
    <name type="common">Bacillus psychrosaccharolyticus</name>
    <dbReference type="NCBI Taxonomy" id="1407"/>
    <lineage>
        <taxon>Bacteria</taxon>
        <taxon>Bacillati</taxon>
        <taxon>Bacillota</taxon>
        <taxon>Bacilli</taxon>
        <taxon>Bacillales</taxon>
        <taxon>Bacillaceae</taxon>
        <taxon>Peribacillus</taxon>
    </lineage>
</organism>
<evidence type="ECO:0000313" key="9">
    <source>
        <dbReference type="Proteomes" id="UP000595254"/>
    </source>
</evidence>
<sequence length="320" mass="34925">MKKHALLFLGLLFMIVSTLSGCGVKEESPLKGKIKIGIMLSDVGLGDQSFSDAAFNGLVKARDELGIILDYRELQETKTYEAGLRQLIEEKNDIIIGLGFMVQEDMEKVAKEYPERTFLLVDSVSELENVTSLIFKEDEGSYLAGVAAALATQTKTVGFVGGDDVPLIHKFVDGFEKGVKSINPDIKIITKYAGNFGDDELGTKLAKEMISNKSDVLYAAAGLTGIGVLKEAERQNVYAIGVDSDQYYFAEKAVITSMIKNVDTALFDIVKEYTNTKKLPSNSIELGLKENGVGLAPIRVIPFAEKEMQSIEDAKSKLAN</sequence>
<dbReference type="Pfam" id="PF02608">
    <property type="entry name" value="Bmp"/>
    <property type="match status" value="1"/>
</dbReference>
<evidence type="ECO:0000256" key="3">
    <source>
        <dbReference type="ARBA" id="ARBA00022475"/>
    </source>
</evidence>
<gene>
    <name evidence="8" type="ORF">I6J18_04735</name>
</gene>
<keyword evidence="6" id="KW-0449">Lipoprotein</keyword>
<feature type="domain" description="ABC transporter substrate-binding protein PnrA-like" evidence="7">
    <location>
        <begin position="39"/>
        <end position="308"/>
    </location>
</feature>
<dbReference type="RefSeq" id="WP_040374960.1">
    <property type="nucleotide sequence ID" value="NZ_CP068053.1"/>
</dbReference>
<name>A0A974NNM7_PERPY</name>
<dbReference type="AlphaFoldDB" id="A0A974NNM7"/>
<dbReference type="PANTHER" id="PTHR34296">
    <property type="entry name" value="TRANSCRIPTIONAL ACTIVATOR PROTEIN MED"/>
    <property type="match status" value="1"/>
</dbReference>
<evidence type="ECO:0000256" key="6">
    <source>
        <dbReference type="ARBA" id="ARBA00023288"/>
    </source>
</evidence>
<dbReference type="InterPro" id="IPR028082">
    <property type="entry name" value="Peripla_BP_I"/>
</dbReference>
<dbReference type="InterPro" id="IPR050957">
    <property type="entry name" value="BMP_lipoprotein"/>
</dbReference>
<comment type="subcellular location">
    <subcellularLocation>
        <location evidence="1">Cell membrane</location>
        <topology evidence="1">Lipid-anchor</topology>
    </subcellularLocation>
</comment>
<dbReference type="GO" id="GO:0005886">
    <property type="term" value="C:plasma membrane"/>
    <property type="evidence" value="ECO:0007669"/>
    <property type="project" value="UniProtKB-SubCell"/>
</dbReference>
<evidence type="ECO:0000256" key="4">
    <source>
        <dbReference type="ARBA" id="ARBA00022729"/>
    </source>
</evidence>
<dbReference type="Proteomes" id="UP000595254">
    <property type="component" value="Chromosome"/>
</dbReference>
<keyword evidence="9" id="KW-1185">Reference proteome</keyword>
<dbReference type="PROSITE" id="PS51257">
    <property type="entry name" value="PROKAR_LIPOPROTEIN"/>
    <property type="match status" value="1"/>
</dbReference>
<dbReference type="PANTHER" id="PTHR34296:SF2">
    <property type="entry name" value="ABC TRANSPORTER GUANOSINE-BINDING PROTEIN NUPN"/>
    <property type="match status" value="1"/>
</dbReference>
<keyword evidence="5" id="KW-0472">Membrane</keyword>
<evidence type="ECO:0000256" key="2">
    <source>
        <dbReference type="ARBA" id="ARBA00008610"/>
    </source>
</evidence>
<dbReference type="KEGG" id="ppsr:I6J18_04735"/>
<protein>
    <submittedName>
        <fullName evidence="8">BMP family ABC transporter substrate-binding protein</fullName>
    </submittedName>
</protein>
<dbReference type="CDD" id="cd06354">
    <property type="entry name" value="PBP1_PrnA-like"/>
    <property type="match status" value="1"/>
</dbReference>
<reference evidence="8 9" key="1">
    <citation type="submission" date="2021-01" db="EMBL/GenBank/DDBJ databases">
        <title>FDA dAtabase for Regulatory Grade micrObial Sequences (FDA-ARGOS): Supporting development and validation of Infectious Disease Dx tests.</title>
        <authorList>
            <person name="Nelson B."/>
            <person name="Plummer A."/>
            <person name="Tallon L."/>
            <person name="Sadzewicz L."/>
            <person name="Zhao X."/>
            <person name="Boylan J."/>
            <person name="Ott S."/>
            <person name="Bowen H."/>
            <person name="Vavikolanu K."/>
            <person name="Mehta A."/>
            <person name="Aluvathingal J."/>
            <person name="Nadendla S."/>
            <person name="Myers T."/>
            <person name="Yan Y."/>
            <person name="Sichtig H."/>
        </authorList>
    </citation>
    <scope>NUCLEOTIDE SEQUENCE [LARGE SCALE GENOMIC DNA]</scope>
    <source>
        <strain evidence="8 9">FDAARGOS_1161</strain>
    </source>
</reference>
<dbReference type="EMBL" id="CP068053">
    <property type="protein sequence ID" value="QQT01204.1"/>
    <property type="molecule type" value="Genomic_DNA"/>
</dbReference>
<dbReference type="Gene3D" id="3.40.50.2300">
    <property type="match status" value="2"/>
</dbReference>
<accession>A0A974NNM7</accession>
<dbReference type="SUPFAM" id="SSF53822">
    <property type="entry name" value="Periplasmic binding protein-like I"/>
    <property type="match status" value="1"/>
</dbReference>
<keyword evidence="4" id="KW-0732">Signal</keyword>
<evidence type="ECO:0000313" key="8">
    <source>
        <dbReference type="EMBL" id="QQT01204.1"/>
    </source>
</evidence>
<dbReference type="InterPro" id="IPR003760">
    <property type="entry name" value="PnrA-like"/>
</dbReference>
<keyword evidence="3" id="KW-1003">Cell membrane</keyword>